<reference evidence="1 2" key="1">
    <citation type="submission" date="2018-06" db="EMBL/GenBank/DDBJ databases">
        <title>Genomic Encyclopedia of Type Strains, Phase IV (KMG-IV): sequencing the most valuable type-strain genomes for metagenomic binning, comparative biology and taxonomic classification.</title>
        <authorList>
            <person name="Goeker M."/>
        </authorList>
    </citation>
    <scope>NUCLEOTIDE SEQUENCE [LARGE SCALE GENOMIC DNA]</scope>
    <source>
        <strain evidence="1 2">DSM 24032</strain>
    </source>
</reference>
<evidence type="ECO:0008006" key="3">
    <source>
        <dbReference type="Google" id="ProtNLM"/>
    </source>
</evidence>
<proteinExistence type="predicted"/>
<protein>
    <recommendedName>
        <fullName evidence="3">Beta-lactamase family protein</fullName>
    </recommendedName>
</protein>
<comment type="caution">
    <text evidence="1">The sequence shown here is derived from an EMBL/GenBank/DDBJ whole genome shotgun (WGS) entry which is preliminary data.</text>
</comment>
<accession>A0A395JKG2</accession>
<dbReference type="OrthoDB" id="9789133at2"/>
<dbReference type="Gene3D" id="3.60.15.10">
    <property type="entry name" value="Ribonuclease Z/Hydroxyacylglutathione hydrolase-like"/>
    <property type="match status" value="1"/>
</dbReference>
<evidence type="ECO:0000313" key="2">
    <source>
        <dbReference type="Proteomes" id="UP000253083"/>
    </source>
</evidence>
<evidence type="ECO:0000313" key="1">
    <source>
        <dbReference type="EMBL" id="RBP51273.1"/>
    </source>
</evidence>
<sequence>MIPSDHYQFPNAKLRAAALSDTLIEQPLVPPAKALDYKMGGAYSVLISHYKGDILVQGSAGFVPNALDNIQADVLFLGVGGVAGQTDPYQQAYWQHIVTATQPKQVFPIHFDSLTDALEEKPIMPNLLVSKVLKTEAAGGIQYARSRAEKHNIQFNLLPMWTNVVLFH</sequence>
<dbReference type="AlphaFoldDB" id="A0A395JKG2"/>
<organism evidence="1 2">
    <name type="scientific">Arenicella xantha</name>
    <dbReference type="NCBI Taxonomy" id="644221"/>
    <lineage>
        <taxon>Bacteria</taxon>
        <taxon>Pseudomonadati</taxon>
        <taxon>Pseudomonadota</taxon>
        <taxon>Gammaproteobacteria</taxon>
        <taxon>Arenicellales</taxon>
        <taxon>Arenicellaceae</taxon>
        <taxon>Arenicella</taxon>
    </lineage>
</organism>
<dbReference type="InParanoid" id="A0A395JKG2"/>
<keyword evidence="2" id="KW-1185">Reference proteome</keyword>
<dbReference type="InterPro" id="IPR036866">
    <property type="entry name" value="RibonucZ/Hydroxyglut_hydro"/>
</dbReference>
<dbReference type="EMBL" id="QNRT01000002">
    <property type="protein sequence ID" value="RBP51273.1"/>
    <property type="molecule type" value="Genomic_DNA"/>
</dbReference>
<name>A0A395JKG2_9GAMM</name>
<dbReference type="RefSeq" id="WP_147250981.1">
    <property type="nucleotide sequence ID" value="NZ_QNRT01000002.1"/>
</dbReference>
<dbReference type="Proteomes" id="UP000253083">
    <property type="component" value="Unassembled WGS sequence"/>
</dbReference>
<gene>
    <name evidence="1" type="ORF">DFR28_102692</name>
</gene>